<dbReference type="OrthoDB" id="10070006at2759"/>
<dbReference type="InterPro" id="IPR001766">
    <property type="entry name" value="Fork_head_dom"/>
</dbReference>
<keyword evidence="9" id="KW-1185">Reference proteome</keyword>
<feature type="compositionally biased region" description="Basic and acidic residues" evidence="7">
    <location>
        <begin position="333"/>
        <end position="348"/>
    </location>
</feature>
<comment type="subcellular location">
    <subcellularLocation>
        <location evidence="6">Nucleus</location>
    </subcellularLocation>
</comment>
<dbReference type="SUPFAM" id="SSF46785">
    <property type="entry name" value="Winged helix' DNA-binding domain"/>
    <property type="match status" value="1"/>
</dbReference>
<dbReference type="InterPro" id="IPR036388">
    <property type="entry name" value="WH-like_DNA-bd_sf"/>
</dbReference>
<dbReference type="SMART" id="SM00339">
    <property type="entry name" value="FH"/>
    <property type="match status" value="1"/>
</dbReference>
<dbReference type="RefSeq" id="XP_022292787.1">
    <property type="nucleotide sequence ID" value="XM_022437079.1"/>
</dbReference>
<evidence type="ECO:0000256" key="7">
    <source>
        <dbReference type="SAM" id="MobiDB-lite"/>
    </source>
</evidence>
<dbReference type="PANTHER" id="PTHR46721:SF3">
    <property type="entry name" value="FORKHEAD BOX N1"/>
    <property type="match status" value="1"/>
</dbReference>
<dbReference type="GO" id="GO:0000981">
    <property type="term" value="F:DNA-binding transcription factor activity, RNA polymerase II-specific"/>
    <property type="evidence" value="ECO:0007669"/>
    <property type="project" value="TreeGrafter"/>
</dbReference>
<feature type="region of interest" description="Disordered" evidence="7">
    <location>
        <begin position="323"/>
        <end position="348"/>
    </location>
</feature>
<keyword evidence="5 6" id="KW-0539">Nucleus</keyword>
<dbReference type="PROSITE" id="PS50039">
    <property type="entry name" value="FORK_HEAD_3"/>
    <property type="match status" value="1"/>
</dbReference>
<dbReference type="KEGG" id="cvn:111103659"/>
<dbReference type="CDD" id="cd20030">
    <property type="entry name" value="FH_FOXN1-like"/>
    <property type="match status" value="1"/>
</dbReference>
<proteinExistence type="predicted"/>
<dbReference type="InterPro" id="IPR049624">
    <property type="entry name" value="FOXN1_4"/>
</dbReference>
<dbReference type="Gene3D" id="1.10.10.10">
    <property type="entry name" value="Winged helix-like DNA-binding domain superfamily/Winged helix DNA-binding domain"/>
    <property type="match status" value="1"/>
</dbReference>
<accession>A0A8B8AMM9</accession>
<dbReference type="PANTHER" id="PTHR46721">
    <property type="entry name" value="FORKHEAD BOX PROTEIN N1"/>
    <property type="match status" value="1"/>
</dbReference>
<dbReference type="PRINTS" id="PR00053">
    <property type="entry name" value="FORKHEAD"/>
</dbReference>
<feature type="domain" description="Fork-head" evidence="8">
    <location>
        <begin position="208"/>
        <end position="305"/>
    </location>
</feature>
<protein>
    <submittedName>
        <fullName evidence="10">Forkhead box protein N4-like</fullName>
    </submittedName>
</protein>
<evidence type="ECO:0000313" key="10">
    <source>
        <dbReference type="RefSeq" id="XP_022292787.1"/>
    </source>
</evidence>
<gene>
    <name evidence="10" type="primary">LOC111103659</name>
</gene>
<evidence type="ECO:0000256" key="6">
    <source>
        <dbReference type="PROSITE-ProRule" id="PRU00089"/>
    </source>
</evidence>
<dbReference type="PROSITE" id="PS00658">
    <property type="entry name" value="FORK_HEAD_2"/>
    <property type="match status" value="1"/>
</dbReference>
<dbReference type="GO" id="GO:0005634">
    <property type="term" value="C:nucleus"/>
    <property type="evidence" value="ECO:0007669"/>
    <property type="project" value="UniProtKB-SubCell"/>
</dbReference>
<reference evidence="10" key="2">
    <citation type="submission" date="2025-08" db="UniProtKB">
        <authorList>
            <consortium name="RefSeq"/>
        </authorList>
    </citation>
    <scope>IDENTIFICATION</scope>
    <source>
        <tissue evidence="10">Whole sample</tissue>
    </source>
</reference>
<dbReference type="InterPro" id="IPR036390">
    <property type="entry name" value="WH_DNA-bd_sf"/>
</dbReference>
<keyword evidence="3 6" id="KW-0238">DNA-binding</keyword>
<sequence>MISMAYCNPSDMDFLDTVSMDSHDIQSEMEKILANADFMHSENSNHANSAFDFDNTGPSIDDWIQNIQWNDVAKVQNMMDSSFEIDNNNPNLIVNPQSVMPIAVRPTHHSSPKKTAFTQVGTQTKPNSTAVNLQGSVYGSEALGLKIENVVSLNPSYNEKNNNLLTSALRGSSVPSPSRVSRPVTVAISNSAASFEDSMEEHEKVFPKPVYSYSCLIAMALKNSRNGSLPVSEIYSFMTAHFPYFKTAPDGWKNSVRHNLSLNKCFEKVDSPKLNGNTKKGCLWALNPAKIEKMEDEIAKHRKKDLDSILKSMSDPEKLELIEAGKAGPVGSPKEDTPSPKPHPIREQKSGFLATDVNILENGMGLEPELPEINFQLGIWDEIRIDTVTSPSTTQVLTISAAPLTGPTTIATANGSLYGILTCSSPLTSQTSSLAPSS</sequence>
<dbReference type="AlphaFoldDB" id="A0A8B8AMM9"/>
<evidence type="ECO:0000256" key="4">
    <source>
        <dbReference type="ARBA" id="ARBA00023163"/>
    </source>
</evidence>
<reference evidence="9" key="1">
    <citation type="submission" date="2024-06" db="UniProtKB">
        <authorList>
            <consortium name="RefSeq"/>
        </authorList>
    </citation>
    <scope>NUCLEOTIDE SEQUENCE [LARGE SCALE GENOMIC DNA]</scope>
</reference>
<keyword evidence="2" id="KW-0805">Transcription regulation</keyword>
<evidence type="ECO:0000256" key="2">
    <source>
        <dbReference type="ARBA" id="ARBA00023015"/>
    </source>
</evidence>
<dbReference type="Pfam" id="PF00250">
    <property type="entry name" value="Forkhead"/>
    <property type="match status" value="1"/>
</dbReference>
<organism evidence="9 10">
    <name type="scientific">Crassostrea virginica</name>
    <name type="common">Eastern oyster</name>
    <dbReference type="NCBI Taxonomy" id="6565"/>
    <lineage>
        <taxon>Eukaryota</taxon>
        <taxon>Metazoa</taxon>
        <taxon>Spiralia</taxon>
        <taxon>Lophotrochozoa</taxon>
        <taxon>Mollusca</taxon>
        <taxon>Bivalvia</taxon>
        <taxon>Autobranchia</taxon>
        <taxon>Pteriomorphia</taxon>
        <taxon>Ostreida</taxon>
        <taxon>Ostreoidea</taxon>
        <taxon>Ostreidae</taxon>
        <taxon>Crassostrea</taxon>
    </lineage>
</organism>
<dbReference type="InterPro" id="IPR030456">
    <property type="entry name" value="TF_fork_head_CS_2"/>
</dbReference>
<feature type="DNA-binding region" description="Fork-head" evidence="6">
    <location>
        <begin position="208"/>
        <end position="305"/>
    </location>
</feature>
<evidence type="ECO:0000256" key="5">
    <source>
        <dbReference type="ARBA" id="ARBA00023242"/>
    </source>
</evidence>
<dbReference type="GeneID" id="111103659"/>
<evidence type="ECO:0000256" key="1">
    <source>
        <dbReference type="ARBA" id="ARBA00022473"/>
    </source>
</evidence>
<dbReference type="GO" id="GO:0000976">
    <property type="term" value="F:transcription cis-regulatory region binding"/>
    <property type="evidence" value="ECO:0007669"/>
    <property type="project" value="TreeGrafter"/>
</dbReference>
<dbReference type="Proteomes" id="UP000694844">
    <property type="component" value="Chromosome 1"/>
</dbReference>
<evidence type="ECO:0000313" key="9">
    <source>
        <dbReference type="Proteomes" id="UP000694844"/>
    </source>
</evidence>
<keyword evidence="1" id="KW-0217">Developmental protein</keyword>
<evidence type="ECO:0000259" key="8">
    <source>
        <dbReference type="PROSITE" id="PS50039"/>
    </source>
</evidence>
<keyword evidence="4" id="KW-0804">Transcription</keyword>
<name>A0A8B8AMM9_CRAVI</name>
<evidence type="ECO:0000256" key="3">
    <source>
        <dbReference type="ARBA" id="ARBA00023125"/>
    </source>
</evidence>